<evidence type="ECO:0000259" key="6">
    <source>
        <dbReference type="Pfam" id="PF00561"/>
    </source>
</evidence>
<keyword evidence="8" id="KW-1185">Reference proteome</keyword>
<dbReference type="Gene3D" id="3.40.50.1820">
    <property type="entry name" value="alpha/beta hydrolase"/>
    <property type="match status" value="1"/>
</dbReference>
<evidence type="ECO:0000313" key="8">
    <source>
        <dbReference type="Proteomes" id="UP000715441"/>
    </source>
</evidence>
<dbReference type="GO" id="GO:0016787">
    <property type="term" value="F:hydrolase activity"/>
    <property type="evidence" value="ECO:0007669"/>
    <property type="project" value="UniProtKB-KW"/>
</dbReference>
<evidence type="ECO:0000256" key="3">
    <source>
        <dbReference type="ARBA" id="ARBA00022801"/>
    </source>
</evidence>
<accession>A0ABX1JC83</accession>
<organism evidence="7 8">
    <name type="scientific">Amycolatopsis acididurans</name>
    <dbReference type="NCBI Taxonomy" id="2724524"/>
    <lineage>
        <taxon>Bacteria</taxon>
        <taxon>Bacillati</taxon>
        <taxon>Actinomycetota</taxon>
        <taxon>Actinomycetes</taxon>
        <taxon>Pseudonocardiales</taxon>
        <taxon>Pseudonocardiaceae</taxon>
        <taxon>Amycolatopsis</taxon>
    </lineage>
</organism>
<evidence type="ECO:0000256" key="5">
    <source>
        <dbReference type="SAM" id="SignalP"/>
    </source>
</evidence>
<protein>
    <submittedName>
        <fullName evidence="7">Alpha/beta hydrolase</fullName>
    </submittedName>
</protein>
<dbReference type="EMBL" id="JAAXLS010000035">
    <property type="protein sequence ID" value="NKQ57402.1"/>
    <property type="molecule type" value="Genomic_DNA"/>
</dbReference>
<proteinExistence type="inferred from homology"/>
<comment type="caution">
    <text evidence="7">The sequence shown here is derived from an EMBL/GenBank/DDBJ whole genome shotgun (WGS) entry which is preliminary data.</text>
</comment>
<gene>
    <name evidence="7" type="ORF">HFP15_31510</name>
</gene>
<dbReference type="SUPFAM" id="SSF53474">
    <property type="entry name" value="alpha/beta-Hydrolases"/>
    <property type="match status" value="1"/>
</dbReference>
<reference evidence="7 8" key="1">
    <citation type="submission" date="2020-04" db="EMBL/GenBank/DDBJ databases">
        <title>Novel species.</title>
        <authorList>
            <person name="Teo W.F.A."/>
            <person name="Lipun K."/>
            <person name="Srisuk N."/>
            <person name="Duangmal K."/>
        </authorList>
    </citation>
    <scope>NUCLEOTIDE SEQUENCE [LARGE SCALE GENOMIC DNA]</scope>
    <source>
        <strain evidence="7 8">K13G38</strain>
    </source>
</reference>
<keyword evidence="3 7" id="KW-0378">Hydrolase</keyword>
<evidence type="ECO:0000256" key="4">
    <source>
        <dbReference type="SAM" id="MobiDB-lite"/>
    </source>
</evidence>
<name>A0ABX1JC83_9PSEU</name>
<feature type="signal peptide" evidence="5">
    <location>
        <begin position="1"/>
        <end position="21"/>
    </location>
</feature>
<evidence type="ECO:0000313" key="7">
    <source>
        <dbReference type="EMBL" id="NKQ57402.1"/>
    </source>
</evidence>
<dbReference type="PROSITE" id="PS51257">
    <property type="entry name" value="PROKAR_LIPOPROTEIN"/>
    <property type="match status" value="1"/>
</dbReference>
<sequence>MPIRRRWPLPVAGLLLGTLLACTPGQVPPTPPRPSPVSDVHALEKFYDQKLAWGQCEPYATGAQSQDAFRAPGIECARLTVPMDYAHPDGPTVSVGLLRRKASDPADRIGSLVVDPGGPGGSGMEVAARLGPTVANQAIGLRFDLVGFDPRGVGASQPRVRCLSDAERDADRENHRGDGTTPESSAAWASYAKDFAAKCVQRTQYGADMLANVGTRDVVKDLDVLRAALGDAKLSYLGYSYGTQLGYSYAEAYPRNVRALVLDGAIDPAETESESLVSQGQGFTRSFGLFAAACARHAGCAVGPDPARAPDVFRDLTQPLRTAAAPAAGGRKLSYDDAMTGVVDAMYSEQSWPLLNAALNLLKAGDGSQLLQLADSYYERGPDGRYSSLQDAYYAVRCVDNPHQVDADVVTATHQRMRGAAPFLDGGRPDQGEIDVCGSWPVPTTSQPHRPSLPGVPPPLVISSTDDPVTPYQAGVNLAKEMGGGLLTFDGAQHTAFLHGNQCVDVNGLAYLVDGTLPPPGTRCGG</sequence>
<evidence type="ECO:0000256" key="2">
    <source>
        <dbReference type="ARBA" id="ARBA00022729"/>
    </source>
</evidence>
<dbReference type="InterPro" id="IPR029058">
    <property type="entry name" value="AB_hydrolase_fold"/>
</dbReference>
<dbReference type="PANTHER" id="PTHR43248:SF29">
    <property type="entry name" value="TRIPEPTIDYL AMINOPEPTIDASE"/>
    <property type="match status" value="1"/>
</dbReference>
<comment type="similarity">
    <text evidence="1">Belongs to the peptidase S33 family.</text>
</comment>
<dbReference type="RefSeq" id="WP_168520419.1">
    <property type="nucleotide sequence ID" value="NZ_JAAXLS010000035.1"/>
</dbReference>
<dbReference type="Proteomes" id="UP000715441">
    <property type="component" value="Unassembled WGS sequence"/>
</dbReference>
<evidence type="ECO:0000256" key="1">
    <source>
        <dbReference type="ARBA" id="ARBA00010088"/>
    </source>
</evidence>
<feature type="domain" description="AB hydrolase-1" evidence="6">
    <location>
        <begin position="112"/>
        <end position="498"/>
    </location>
</feature>
<keyword evidence="2 5" id="KW-0732">Signal</keyword>
<dbReference type="InterPro" id="IPR000073">
    <property type="entry name" value="AB_hydrolase_1"/>
</dbReference>
<dbReference type="InterPro" id="IPR051601">
    <property type="entry name" value="Serine_prot/Carboxylest_S33"/>
</dbReference>
<feature type="region of interest" description="Disordered" evidence="4">
    <location>
        <begin position="164"/>
        <end position="184"/>
    </location>
</feature>
<feature type="chain" id="PRO_5045696680" evidence="5">
    <location>
        <begin position="22"/>
        <end position="526"/>
    </location>
</feature>
<dbReference type="PANTHER" id="PTHR43248">
    <property type="entry name" value="2-SUCCINYL-6-HYDROXY-2,4-CYCLOHEXADIENE-1-CARBOXYLATE SYNTHASE"/>
    <property type="match status" value="1"/>
</dbReference>
<dbReference type="Pfam" id="PF00561">
    <property type="entry name" value="Abhydrolase_1"/>
    <property type="match status" value="1"/>
</dbReference>
<feature type="compositionally biased region" description="Basic and acidic residues" evidence="4">
    <location>
        <begin position="164"/>
        <end position="178"/>
    </location>
</feature>